<dbReference type="PANTHER" id="PTHR43071">
    <property type="entry name" value="2-AMINO-4-HYDROXY-6-HYDROXYMETHYLDIHYDROPTERIDINE PYROPHOSPHOKINASE"/>
    <property type="match status" value="1"/>
</dbReference>
<dbReference type="Pfam" id="PF01288">
    <property type="entry name" value="HPPK"/>
    <property type="match status" value="1"/>
</dbReference>
<keyword evidence="6" id="KW-0547">Nucleotide-binding</keyword>
<evidence type="ECO:0000256" key="7">
    <source>
        <dbReference type="ARBA" id="ARBA00022777"/>
    </source>
</evidence>
<evidence type="ECO:0000256" key="8">
    <source>
        <dbReference type="ARBA" id="ARBA00022840"/>
    </source>
</evidence>
<dbReference type="InterPro" id="IPR000550">
    <property type="entry name" value="Hppk"/>
</dbReference>
<keyword evidence="15" id="KW-1185">Reference proteome</keyword>
<evidence type="ECO:0000256" key="4">
    <source>
        <dbReference type="ARBA" id="ARBA00016218"/>
    </source>
</evidence>
<dbReference type="SUPFAM" id="SSF55083">
    <property type="entry name" value="6-hydroxymethyl-7,8-dihydropterin pyrophosphokinase, HPPK"/>
    <property type="match status" value="1"/>
</dbReference>
<dbReference type="EMBL" id="BMXY01000001">
    <property type="protein sequence ID" value="GGZ58964.1"/>
    <property type="molecule type" value="Genomic_DNA"/>
</dbReference>
<dbReference type="Gene3D" id="3.30.70.560">
    <property type="entry name" value="7,8-Dihydro-6-hydroxymethylpterin-pyrophosphokinase HPPK"/>
    <property type="match status" value="1"/>
</dbReference>
<dbReference type="RefSeq" id="WP_189447561.1">
    <property type="nucleotide sequence ID" value="NZ_BMXY01000001.1"/>
</dbReference>
<dbReference type="PANTHER" id="PTHR43071:SF1">
    <property type="entry name" value="2-AMINO-4-HYDROXY-6-HYDROXYMETHYLDIHYDROPTERIDINE PYROPHOSPHOKINASE"/>
    <property type="match status" value="1"/>
</dbReference>
<evidence type="ECO:0000256" key="9">
    <source>
        <dbReference type="ARBA" id="ARBA00022909"/>
    </source>
</evidence>
<dbReference type="CDD" id="cd00483">
    <property type="entry name" value="HPPK"/>
    <property type="match status" value="1"/>
</dbReference>
<evidence type="ECO:0000256" key="10">
    <source>
        <dbReference type="ARBA" id="ARBA00029409"/>
    </source>
</evidence>
<dbReference type="NCBIfam" id="TIGR01498">
    <property type="entry name" value="folK"/>
    <property type="match status" value="1"/>
</dbReference>
<evidence type="ECO:0000256" key="12">
    <source>
        <dbReference type="ARBA" id="ARBA00033413"/>
    </source>
</evidence>
<evidence type="ECO:0000313" key="15">
    <source>
        <dbReference type="Proteomes" id="UP000643403"/>
    </source>
</evidence>
<proteinExistence type="inferred from homology"/>
<reference evidence="15" key="1">
    <citation type="journal article" date="2019" name="Int. J. Syst. Evol. Microbiol.">
        <title>The Global Catalogue of Microorganisms (GCM) 10K type strain sequencing project: providing services to taxonomists for standard genome sequencing and annotation.</title>
        <authorList>
            <consortium name="The Broad Institute Genomics Platform"/>
            <consortium name="The Broad Institute Genome Sequencing Center for Infectious Disease"/>
            <person name="Wu L."/>
            <person name="Ma J."/>
        </authorList>
    </citation>
    <scope>NUCLEOTIDE SEQUENCE [LARGE SCALE GENOMIC DNA]</scope>
    <source>
        <strain evidence="15">KCTC 22558</strain>
    </source>
</reference>
<evidence type="ECO:0000256" key="6">
    <source>
        <dbReference type="ARBA" id="ARBA00022741"/>
    </source>
</evidence>
<organism evidence="14 15">
    <name type="scientific">Cognatilysobacter xinjiangensis</name>
    <dbReference type="NCBI Taxonomy" id="546892"/>
    <lineage>
        <taxon>Bacteria</taxon>
        <taxon>Pseudomonadati</taxon>
        <taxon>Pseudomonadota</taxon>
        <taxon>Gammaproteobacteria</taxon>
        <taxon>Lysobacterales</taxon>
        <taxon>Lysobacteraceae</taxon>
        <taxon>Cognatilysobacter</taxon>
    </lineage>
</organism>
<keyword evidence="5" id="KW-0808">Transferase</keyword>
<evidence type="ECO:0000259" key="13">
    <source>
        <dbReference type="PROSITE" id="PS00794"/>
    </source>
</evidence>
<keyword evidence="7" id="KW-0418">Kinase</keyword>
<dbReference type="EC" id="2.7.6.3" evidence="3"/>
<keyword evidence="9" id="KW-0289">Folate biosynthesis</keyword>
<name>A0ABQ3BYS6_9GAMM</name>
<evidence type="ECO:0000256" key="3">
    <source>
        <dbReference type="ARBA" id="ARBA00013253"/>
    </source>
</evidence>
<dbReference type="InterPro" id="IPR035907">
    <property type="entry name" value="Hppk_sf"/>
</dbReference>
<evidence type="ECO:0000256" key="2">
    <source>
        <dbReference type="ARBA" id="ARBA00005810"/>
    </source>
</evidence>
<evidence type="ECO:0000256" key="5">
    <source>
        <dbReference type="ARBA" id="ARBA00022679"/>
    </source>
</evidence>
<protein>
    <recommendedName>
        <fullName evidence="4">2-amino-4-hydroxy-6-hydroxymethyldihydropteridine pyrophosphokinase</fullName>
        <ecNumber evidence="3">2.7.6.3</ecNumber>
    </recommendedName>
    <alternativeName>
        <fullName evidence="11">6-hydroxymethyl-7,8-dihydropterin pyrophosphokinase</fullName>
    </alternativeName>
    <alternativeName>
        <fullName evidence="12">7,8-dihydro-6-hydroxymethylpterin-pyrophosphokinase</fullName>
    </alternativeName>
</protein>
<sequence length="164" mass="17730">MSAPVRAYIGLGANLGEAACSVENAIARLAAKAGLALVARSQLYRTPAWGVIEQPDFINAVACVDTTLSANDLLYLLLDIERDAGRDRAAERRWGPRALDLDLLLYGDRRIDAPGLRVPHPHLHERAFVLVPLAEIAPRLVLDGHGPIAALLDRMATGDIEALR</sequence>
<accession>A0ABQ3BYS6</accession>
<dbReference type="PROSITE" id="PS00794">
    <property type="entry name" value="HPPK"/>
    <property type="match status" value="1"/>
</dbReference>
<feature type="domain" description="7,8-dihydro-6-hydroxymethylpterin-pyrophosphokinase" evidence="13">
    <location>
        <begin position="93"/>
        <end position="104"/>
    </location>
</feature>
<evidence type="ECO:0000256" key="1">
    <source>
        <dbReference type="ARBA" id="ARBA00005051"/>
    </source>
</evidence>
<comment type="caution">
    <text evidence="14">The sequence shown here is derived from an EMBL/GenBank/DDBJ whole genome shotgun (WGS) entry which is preliminary data.</text>
</comment>
<comment type="pathway">
    <text evidence="1">Cofactor biosynthesis; tetrahydrofolate biosynthesis; 2-amino-4-hydroxy-6-hydroxymethyl-7,8-dihydropteridine diphosphate from 7,8-dihydroneopterin triphosphate: step 4/4.</text>
</comment>
<evidence type="ECO:0000256" key="11">
    <source>
        <dbReference type="ARBA" id="ARBA00029766"/>
    </source>
</evidence>
<dbReference type="Proteomes" id="UP000643403">
    <property type="component" value="Unassembled WGS sequence"/>
</dbReference>
<gene>
    <name evidence="14" type="ORF">GCM10008101_10850</name>
</gene>
<comment type="function">
    <text evidence="10">Catalyzes the transfer of pyrophosphate from adenosine triphosphate (ATP) to 6-hydroxymethyl-7,8-dihydropterin, an enzymatic step in folate biosynthesis pathway.</text>
</comment>
<keyword evidence="8" id="KW-0067">ATP-binding</keyword>
<evidence type="ECO:0000313" key="14">
    <source>
        <dbReference type="EMBL" id="GGZ58964.1"/>
    </source>
</evidence>
<comment type="similarity">
    <text evidence="2">Belongs to the HPPK family.</text>
</comment>